<dbReference type="InterPro" id="IPR001509">
    <property type="entry name" value="Epimerase_deHydtase"/>
</dbReference>
<dbReference type="Gene3D" id="3.40.50.720">
    <property type="entry name" value="NAD(P)-binding Rossmann-like Domain"/>
    <property type="match status" value="1"/>
</dbReference>
<dbReference type="InterPro" id="IPR036291">
    <property type="entry name" value="NAD(P)-bd_dom_sf"/>
</dbReference>
<reference evidence="2 3" key="1">
    <citation type="submission" date="2021-01" db="EMBL/GenBank/DDBJ databases">
        <title>Belnapia mucosa sp. nov. and Belnapia arida sp. nov., isolated from the Tabernas Desert (Almeria, Spain).</title>
        <authorList>
            <person name="Molina-Menor E."/>
            <person name="Vidal-Verdu A."/>
            <person name="Calonge A."/>
            <person name="Satari L."/>
            <person name="Pereto J."/>
            <person name="Porcar M."/>
        </authorList>
    </citation>
    <scope>NUCLEOTIDE SEQUENCE [LARGE SCALE GENOMIC DNA]</scope>
    <source>
        <strain evidence="2 3">T18</strain>
    </source>
</reference>
<evidence type="ECO:0000313" key="2">
    <source>
        <dbReference type="EMBL" id="MBL6082181.1"/>
    </source>
</evidence>
<sequence>MNDHPNLTGPGLAGTECLVLGAGGFIGLNLCRALSVAGASVRGYGRASAFPGALPPLRWISAEFSDRSMLTDALEGVDTVFHLLGASIPAHAERDPADDLRTNVAASVELLRLCRTAGVRRIVYISSGGTVYGVPRSLPISETHPTDPISAYGIHKLLMEKHLGLQAYRYGMRVMVLRASNPYGPFQIPDRGQGLIATLIQRRLSRRPVEIWGDGRIVRDFLHIDDLVDAMLRAAIYEGSHGVLNVGSGIGRSVLDVVASVDKVLDTKGAEILYRPGRAVDVPANVLDVALTQRELGWVPRTEWMLGLRGTAEWIASTCHPALLTLRSAGPLT</sequence>
<accession>A0ABS1UFX4</accession>
<evidence type="ECO:0000313" key="3">
    <source>
        <dbReference type="Proteomes" id="UP000660885"/>
    </source>
</evidence>
<dbReference type="RefSeq" id="WP_202835392.1">
    <property type="nucleotide sequence ID" value="NZ_JAETWB010000051.1"/>
</dbReference>
<dbReference type="PANTHER" id="PTHR43245:SF13">
    <property type="entry name" value="UDP-D-APIOSE_UDP-D-XYLOSE SYNTHASE 2"/>
    <property type="match status" value="1"/>
</dbReference>
<feature type="domain" description="NAD-dependent epimerase/dehydratase" evidence="1">
    <location>
        <begin position="18"/>
        <end position="247"/>
    </location>
</feature>
<protein>
    <submittedName>
        <fullName evidence="2">NAD-dependent epimerase/dehydratase family protein</fullName>
    </submittedName>
</protein>
<dbReference type="Proteomes" id="UP000660885">
    <property type="component" value="Unassembled WGS sequence"/>
</dbReference>
<dbReference type="EMBL" id="JAETWB010000051">
    <property type="protein sequence ID" value="MBL6082181.1"/>
    <property type="molecule type" value="Genomic_DNA"/>
</dbReference>
<comment type="caution">
    <text evidence="2">The sequence shown here is derived from an EMBL/GenBank/DDBJ whole genome shotgun (WGS) entry which is preliminary data.</text>
</comment>
<dbReference type="Pfam" id="PF01370">
    <property type="entry name" value="Epimerase"/>
    <property type="match status" value="1"/>
</dbReference>
<keyword evidence="3" id="KW-1185">Reference proteome</keyword>
<proteinExistence type="predicted"/>
<dbReference type="PRINTS" id="PR01713">
    <property type="entry name" value="NUCEPIMERASE"/>
</dbReference>
<gene>
    <name evidence="2" type="ORF">JMJ56_29835</name>
</gene>
<evidence type="ECO:0000259" key="1">
    <source>
        <dbReference type="Pfam" id="PF01370"/>
    </source>
</evidence>
<organism evidence="2 3">
    <name type="scientific">Belnapia arida</name>
    <dbReference type="NCBI Taxonomy" id="2804533"/>
    <lineage>
        <taxon>Bacteria</taxon>
        <taxon>Pseudomonadati</taxon>
        <taxon>Pseudomonadota</taxon>
        <taxon>Alphaproteobacteria</taxon>
        <taxon>Acetobacterales</taxon>
        <taxon>Roseomonadaceae</taxon>
        <taxon>Belnapia</taxon>
    </lineage>
</organism>
<dbReference type="PANTHER" id="PTHR43245">
    <property type="entry name" value="BIFUNCTIONAL POLYMYXIN RESISTANCE PROTEIN ARNA"/>
    <property type="match status" value="1"/>
</dbReference>
<dbReference type="SUPFAM" id="SSF51735">
    <property type="entry name" value="NAD(P)-binding Rossmann-fold domains"/>
    <property type="match status" value="1"/>
</dbReference>
<name>A0ABS1UFX4_9PROT</name>
<dbReference type="InterPro" id="IPR050177">
    <property type="entry name" value="Lipid_A_modif_metabolic_enz"/>
</dbReference>